<dbReference type="InterPro" id="IPR046670">
    <property type="entry name" value="DUF6540"/>
</dbReference>
<keyword evidence="2" id="KW-1185">Reference proteome</keyword>
<gene>
    <name evidence="1" type="ORF">BO72DRAFT_386281</name>
</gene>
<evidence type="ECO:0000313" key="2">
    <source>
        <dbReference type="Proteomes" id="UP000249789"/>
    </source>
</evidence>
<dbReference type="Pfam" id="PF20174">
    <property type="entry name" value="DUF6540"/>
    <property type="match status" value="1"/>
</dbReference>
<dbReference type="OrthoDB" id="3016366at2759"/>
<dbReference type="AlphaFoldDB" id="A0A8G1RJV9"/>
<dbReference type="Proteomes" id="UP000249789">
    <property type="component" value="Unassembled WGS sequence"/>
</dbReference>
<evidence type="ECO:0000313" key="1">
    <source>
        <dbReference type="EMBL" id="RAK73767.1"/>
    </source>
</evidence>
<accession>A0A8G1RJV9</accession>
<reference evidence="1 2" key="1">
    <citation type="submission" date="2018-02" db="EMBL/GenBank/DDBJ databases">
        <title>The genomes of Aspergillus section Nigri reveals drivers in fungal speciation.</title>
        <authorList>
            <consortium name="DOE Joint Genome Institute"/>
            <person name="Vesth T.C."/>
            <person name="Nybo J."/>
            <person name="Theobald S."/>
            <person name="Brandl J."/>
            <person name="Frisvad J.C."/>
            <person name="Nielsen K.F."/>
            <person name="Lyhne E.K."/>
            <person name="Kogle M.E."/>
            <person name="Kuo A."/>
            <person name="Riley R."/>
            <person name="Clum A."/>
            <person name="Nolan M."/>
            <person name="Lipzen A."/>
            <person name="Salamov A."/>
            <person name="Henrissat B."/>
            <person name="Wiebenga A."/>
            <person name="De vries R.P."/>
            <person name="Grigoriev I.V."/>
            <person name="Mortensen U.H."/>
            <person name="Andersen M.R."/>
            <person name="Baker S.E."/>
        </authorList>
    </citation>
    <scope>NUCLEOTIDE SEQUENCE [LARGE SCALE GENOMIC DNA]</scope>
    <source>
        <strain evidence="1 2">CBS 313.89</strain>
    </source>
</reference>
<protein>
    <submittedName>
        <fullName evidence="1">Uncharacterized protein</fullName>
    </submittedName>
</protein>
<name>A0A8G1RJV9_9EURO</name>
<proteinExistence type="predicted"/>
<dbReference type="GeneID" id="63858958"/>
<dbReference type="VEuPathDB" id="FungiDB:BO72DRAFT_386281"/>
<dbReference type="RefSeq" id="XP_040797777.1">
    <property type="nucleotide sequence ID" value="XM_040941625.1"/>
</dbReference>
<sequence>MENLTEKYSADLTGLNPRERIAAIRKIQDDILAGLPLNTFYVVLHIRNDPPGQNDFHWGLYFHDRVTGGVKYHVTNPSSDGRGWLADHARTAGIMKSNLLCALDLIATIPSDKVAQVDPIMRFHDEHLNSMPGLTCRVWVLTVVKKLVEQGLVRCNDLKGFEAECFALGNHFMKTAAAAIQPRPIIKSRVCH</sequence>
<organism evidence="1 2">
    <name type="scientific">Aspergillus fijiensis CBS 313.89</name>
    <dbReference type="NCBI Taxonomy" id="1448319"/>
    <lineage>
        <taxon>Eukaryota</taxon>
        <taxon>Fungi</taxon>
        <taxon>Dikarya</taxon>
        <taxon>Ascomycota</taxon>
        <taxon>Pezizomycotina</taxon>
        <taxon>Eurotiomycetes</taxon>
        <taxon>Eurotiomycetidae</taxon>
        <taxon>Eurotiales</taxon>
        <taxon>Aspergillaceae</taxon>
        <taxon>Aspergillus</taxon>
    </lineage>
</organism>
<dbReference type="EMBL" id="KZ824675">
    <property type="protein sequence ID" value="RAK73767.1"/>
    <property type="molecule type" value="Genomic_DNA"/>
</dbReference>